<dbReference type="Proteomes" id="UP000231263">
    <property type="component" value="Unassembled WGS sequence"/>
</dbReference>
<keyword evidence="7" id="KW-0548">Nucleotidyltransferase</keyword>
<dbReference type="GO" id="GO:0005524">
    <property type="term" value="F:ATP binding"/>
    <property type="evidence" value="ECO:0007669"/>
    <property type="project" value="UniProtKB-KW"/>
</dbReference>
<organism evidence="13 14">
    <name type="scientific">Candidatus Uhrbacteria bacterium CG_4_9_14_3_um_filter_41_35</name>
    <dbReference type="NCBI Taxonomy" id="1975034"/>
    <lineage>
        <taxon>Bacteria</taxon>
        <taxon>Candidatus Uhriibacteriota</taxon>
    </lineage>
</organism>
<evidence type="ECO:0000256" key="6">
    <source>
        <dbReference type="ARBA" id="ARBA00022694"/>
    </source>
</evidence>
<dbReference type="PANTHER" id="PTHR17490:SF16">
    <property type="entry name" value="THREONYLCARBAMOYL-AMP SYNTHASE"/>
    <property type="match status" value="1"/>
</dbReference>
<keyword evidence="9" id="KW-0067">ATP-binding</keyword>
<protein>
    <recommendedName>
        <fullName evidence="10">L-threonylcarbamoyladenylate synthase</fullName>
        <ecNumber evidence="3">2.7.7.87</ecNumber>
    </recommendedName>
    <alternativeName>
        <fullName evidence="10">L-threonylcarbamoyladenylate synthase</fullName>
    </alternativeName>
</protein>
<dbReference type="InterPro" id="IPR050156">
    <property type="entry name" value="TC-AMP_synthase_SUA5"/>
</dbReference>
<dbReference type="EC" id="2.7.7.87" evidence="3"/>
<dbReference type="GO" id="GO:0006450">
    <property type="term" value="P:regulation of translational fidelity"/>
    <property type="evidence" value="ECO:0007669"/>
    <property type="project" value="TreeGrafter"/>
</dbReference>
<dbReference type="EMBL" id="PFWT01000006">
    <property type="protein sequence ID" value="PJA46890.1"/>
    <property type="molecule type" value="Genomic_DNA"/>
</dbReference>
<dbReference type="InterPro" id="IPR006070">
    <property type="entry name" value="Sua5-like_dom"/>
</dbReference>
<dbReference type="GO" id="GO:0005737">
    <property type="term" value="C:cytoplasm"/>
    <property type="evidence" value="ECO:0007669"/>
    <property type="project" value="UniProtKB-SubCell"/>
</dbReference>
<dbReference type="NCBIfam" id="TIGR00057">
    <property type="entry name" value="L-threonylcarbamoyladenylate synthase"/>
    <property type="match status" value="1"/>
</dbReference>
<dbReference type="AlphaFoldDB" id="A0A2M7XG68"/>
<dbReference type="PANTHER" id="PTHR17490">
    <property type="entry name" value="SUA5"/>
    <property type="match status" value="1"/>
</dbReference>
<evidence type="ECO:0000259" key="12">
    <source>
        <dbReference type="PROSITE" id="PS51163"/>
    </source>
</evidence>
<dbReference type="InterPro" id="IPR017945">
    <property type="entry name" value="DHBP_synth_RibB-like_a/b_dom"/>
</dbReference>
<dbReference type="Gene3D" id="3.90.870.10">
    <property type="entry name" value="DHBP synthase"/>
    <property type="match status" value="1"/>
</dbReference>
<proteinExistence type="inferred from homology"/>
<evidence type="ECO:0000256" key="4">
    <source>
        <dbReference type="ARBA" id="ARBA00022490"/>
    </source>
</evidence>
<evidence type="ECO:0000256" key="1">
    <source>
        <dbReference type="ARBA" id="ARBA00004496"/>
    </source>
</evidence>
<evidence type="ECO:0000313" key="14">
    <source>
        <dbReference type="Proteomes" id="UP000231263"/>
    </source>
</evidence>
<reference evidence="14" key="1">
    <citation type="submission" date="2017-09" db="EMBL/GenBank/DDBJ databases">
        <title>Depth-based differentiation of microbial function through sediment-hosted aquifers and enrichment of novel symbionts in the deep terrestrial subsurface.</title>
        <authorList>
            <person name="Probst A.J."/>
            <person name="Ladd B."/>
            <person name="Jarett J.K."/>
            <person name="Geller-Mcgrath D.E."/>
            <person name="Sieber C.M.K."/>
            <person name="Emerson J.B."/>
            <person name="Anantharaman K."/>
            <person name="Thomas B.C."/>
            <person name="Malmstrom R."/>
            <person name="Stieglmeier M."/>
            <person name="Klingl A."/>
            <person name="Woyke T."/>
            <person name="Ryan C.M."/>
            <person name="Banfield J.F."/>
        </authorList>
    </citation>
    <scope>NUCLEOTIDE SEQUENCE [LARGE SCALE GENOMIC DNA]</scope>
</reference>
<sequence length="202" mass="21520">MLQITSAQIEQALEALIAGKVIVYPTETSYALGCDATNDSAVRRIFEIKGRPGGKGLPVIIGLESEAETYLELSETAQQLAKMFWPGSLNIIVPIVYGSKISSACSQYGTQSIRVSSHPFASTLASRLGKPIVATSANISGQDAIYTVRDVQKIFKGHTEPDLVIDAGELPAVPASTTIKVLGEEVTIIRQGSTIIPGEFLQ</sequence>
<evidence type="ECO:0000313" key="13">
    <source>
        <dbReference type="EMBL" id="PJA46890.1"/>
    </source>
</evidence>
<evidence type="ECO:0000256" key="9">
    <source>
        <dbReference type="ARBA" id="ARBA00022840"/>
    </source>
</evidence>
<feature type="domain" description="YrdC-like" evidence="12">
    <location>
        <begin position="6"/>
        <end position="194"/>
    </location>
</feature>
<evidence type="ECO:0000256" key="8">
    <source>
        <dbReference type="ARBA" id="ARBA00022741"/>
    </source>
</evidence>
<comment type="similarity">
    <text evidence="2">Belongs to the SUA5 family.</text>
</comment>
<dbReference type="GO" id="GO:0003725">
    <property type="term" value="F:double-stranded RNA binding"/>
    <property type="evidence" value="ECO:0007669"/>
    <property type="project" value="InterPro"/>
</dbReference>
<keyword evidence="6" id="KW-0819">tRNA processing</keyword>
<name>A0A2M7XG68_9BACT</name>
<dbReference type="GO" id="GO:0000049">
    <property type="term" value="F:tRNA binding"/>
    <property type="evidence" value="ECO:0007669"/>
    <property type="project" value="TreeGrafter"/>
</dbReference>
<dbReference type="PROSITE" id="PS51163">
    <property type="entry name" value="YRDC"/>
    <property type="match status" value="1"/>
</dbReference>
<keyword evidence="5" id="KW-0808">Transferase</keyword>
<comment type="caution">
    <text evidence="13">The sequence shown here is derived from an EMBL/GenBank/DDBJ whole genome shotgun (WGS) entry which is preliminary data.</text>
</comment>
<keyword evidence="8" id="KW-0547">Nucleotide-binding</keyword>
<evidence type="ECO:0000256" key="5">
    <source>
        <dbReference type="ARBA" id="ARBA00022679"/>
    </source>
</evidence>
<evidence type="ECO:0000256" key="2">
    <source>
        <dbReference type="ARBA" id="ARBA00007663"/>
    </source>
</evidence>
<accession>A0A2M7XG68</accession>
<evidence type="ECO:0000256" key="7">
    <source>
        <dbReference type="ARBA" id="ARBA00022695"/>
    </source>
</evidence>
<dbReference type="GO" id="GO:0061710">
    <property type="term" value="F:L-threonylcarbamoyladenylate synthase"/>
    <property type="evidence" value="ECO:0007669"/>
    <property type="project" value="UniProtKB-EC"/>
</dbReference>
<dbReference type="GO" id="GO:0008033">
    <property type="term" value="P:tRNA processing"/>
    <property type="evidence" value="ECO:0007669"/>
    <property type="project" value="UniProtKB-KW"/>
</dbReference>
<gene>
    <name evidence="13" type="ORF">CO173_00665</name>
</gene>
<dbReference type="Pfam" id="PF01300">
    <property type="entry name" value="Sua5_yciO_yrdC"/>
    <property type="match status" value="1"/>
</dbReference>
<comment type="subcellular location">
    <subcellularLocation>
        <location evidence="1">Cytoplasm</location>
    </subcellularLocation>
</comment>
<evidence type="ECO:0000256" key="10">
    <source>
        <dbReference type="ARBA" id="ARBA00029774"/>
    </source>
</evidence>
<dbReference type="SUPFAM" id="SSF55821">
    <property type="entry name" value="YrdC/RibB"/>
    <property type="match status" value="1"/>
</dbReference>
<evidence type="ECO:0000256" key="3">
    <source>
        <dbReference type="ARBA" id="ARBA00012584"/>
    </source>
</evidence>
<evidence type="ECO:0000256" key="11">
    <source>
        <dbReference type="ARBA" id="ARBA00048366"/>
    </source>
</evidence>
<keyword evidence="4" id="KW-0963">Cytoplasm</keyword>
<comment type="catalytic activity">
    <reaction evidence="11">
        <text>L-threonine + hydrogencarbonate + ATP = L-threonylcarbamoyladenylate + diphosphate + H2O</text>
        <dbReference type="Rhea" id="RHEA:36407"/>
        <dbReference type="ChEBI" id="CHEBI:15377"/>
        <dbReference type="ChEBI" id="CHEBI:17544"/>
        <dbReference type="ChEBI" id="CHEBI:30616"/>
        <dbReference type="ChEBI" id="CHEBI:33019"/>
        <dbReference type="ChEBI" id="CHEBI:57926"/>
        <dbReference type="ChEBI" id="CHEBI:73682"/>
        <dbReference type="EC" id="2.7.7.87"/>
    </reaction>
</comment>